<dbReference type="GO" id="GO:0015833">
    <property type="term" value="P:peptide transport"/>
    <property type="evidence" value="ECO:0007669"/>
    <property type="project" value="TreeGrafter"/>
</dbReference>
<proteinExistence type="predicted"/>
<dbReference type="STRING" id="1143323.M787_004455"/>
<evidence type="ECO:0000313" key="3">
    <source>
        <dbReference type="Proteomes" id="UP000019147"/>
    </source>
</evidence>
<dbReference type="PANTHER" id="PTHR30290:SF83">
    <property type="entry name" value="ABC TRANSPORTER SUBSTRATE-BINDING PROTEIN"/>
    <property type="match status" value="1"/>
</dbReference>
<dbReference type="PIRSF" id="PIRSF002741">
    <property type="entry name" value="MppA"/>
    <property type="match status" value="1"/>
</dbReference>
<dbReference type="InterPro" id="IPR030678">
    <property type="entry name" value="Peptide/Ni-bd"/>
</dbReference>
<dbReference type="PANTHER" id="PTHR30290">
    <property type="entry name" value="PERIPLASMIC BINDING COMPONENT OF ABC TRANSPORTER"/>
    <property type="match status" value="1"/>
</dbReference>
<dbReference type="GeneID" id="81478556"/>
<dbReference type="GO" id="GO:0043190">
    <property type="term" value="C:ATP-binding cassette (ABC) transporter complex"/>
    <property type="evidence" value="ECO:0007669"/>
    <property type="project" value="InterPro"/>
</dbReference>
<evidence type="ECO:0000313" key="2">
    <source>
        <dbReference type="EMBL" id="ANG66557.1"/>
    </source>
</evidence>
<reference evidence="2 3" key="1">
    <citation type="journal article" date="2014" name="Syst. Appl. Microbiol.">
        <title>Evidence for the existence of two new members of the family Chlamydiaceae and proposal of Chlamydia avium sp. nov. and Chlamydia gallinacea sp. nov.</title>
        <authorList>
            <person name="Sachse K."/>
            <person name="Laroucau K."/>
            <person name="Riege K."/>
            <person name="Wehner S."/>
            <person name="Dilcher M."/>
            <person name="Creasy H.H."/>
            <person name="Weidmann M."/>
            <person name="Myers G."/>
            <person name="Vorimore F."/>
            <person name="Vicari N."/>
            <person name="Magnino S."/>
            <person name="Liebler-Tenorio E."/>
            <person name="Ruettger A."/>
            <person name="Bavoil P.M."/>
            <person name="Hufert F.T."/>
            <person name="Rossello-Mora R."/>
            <person name="Marz M."/>
        </authorList>
    </citation>
    <scope>NUCLEOTIDE SEQUENCE [LARGE SCALE GENOMIC DNA]</scope>
    <source>
        <strain evidence="2 3">08-1274/3</strain>
    </source>
</reference>
<dbReference type="Gene3D" id="3.40.190.10">
    <property type="entry name" value="Periplasmic binding protein-like II"/>
    <property type="match status" value="1"/>
</dbReference>
<dbReference type="Gene3D" id="3.90.76.10">
    <property type="entry name" value="Dipeptide-binding Protein, Domain 1"/>
    <property type="match status" value="1"/>
</dbReference>
<sequence length="527" mass="59875">MRKIPLGVSFGFLLIASVVLIGCSQFRHSQGQICINMRDDPRSLDPREVRLLSNINLIRHIYEGLVQENTHTGEIEPALAEHYFISEDGMQYTFQLRQAYWSNGDPLTATDFIDSWKQVVTHEVGGVYHFAFDPIKNAKKVSQQNCSLSEVGFYAKDERTLVIDLESPTSHFLKLLSLPIFFPVHKKQREGITTKPITNGAFYPKKMKAKQWIHLEKNPYYYNQEQVNTHSIIVHFIPDANTAALLFNQGKLHWQGPPWGERIPTEALAYLQSQGHLHTFEVAGTSWITFNINKFPFNHAKLRKAMSLALDKEALVAAAFLDRVQPASHLLPTNIHKYPPSDLLSKEHNKCLAKKLFVEAMQELGMSIKDIENHALVFPSGSASHALLVQLVREQWKETLGFTIPILGKEFSLLQKELTSGQFSLATGEWFADFSDPMAFLSIFGTSGVLPYRIPHKDFLSLLATIEHEREPQRRLELISQAALYLESLHIIEPIYHDAFHVALNKKFSNLTLSPTGIVDFRHTNAP</sequence>
<dbReference type="Proteomes" id="UP000019147">
    <property type="component" value="Chromosome"/>
</dbReference>
<dbReference type="AlphaFoldDB" id="A0A173E053"/>
<dbReference type="PROSITE" id="PS51257">
    <property type="entry name" value="PROKAR_LIPOPROTEIN"/>
    <property type="match status" value="1"/>
</dbReference>
<dbReference type="SUPFAM" id="SSF53850">
    <property type="entry name" value="Periplasmic binding protein-like II"/>
    <property type="match status" value="1"/>
</dbReference>
<protein>
    <submittedName>
        <fullName evidence="2">Peptide ABC transporter substrate-binding protein</fullName>
    </submittedName>
</protein>
<dbReference type="Pfam" id="PF00496">
    <property type="entry name" value="SBP_bac_5"/>
    <property type="match status" value="1"/>
</dbReference>
<feature type="domain" description="Solute-binding protein family 5" evidence="1">
    <location>
        <begin position="74"/>
        <end position="447"/>
    </location>
</feature>
<name>A0A173E053_9CHLA</name>
<gene>
    <name evidence="2" type="ORF">M787_004455</name>
</gene>
<dbReference type="GO" id="GO:1904680">
    <property type="term" value="F:peptide transmembrane transporter activity"/>
    <property type="evidence" value="ECO:0007669"/>
    <property type="project" value="TreeGrafter"/>
</dbReference>
<dbReference type="InterPro" id="IPR000914">
    <property type="entry name" value="SBP_5_dom"/>
</dbReference>
<organism evidence="2 3">
    <name type="scientific">Chlamydia gallinacea 08-1274/3</name>
    <dbReference type="NCBI Taxonomy" id="1143323"/>
    <lineage>
        <taxon>Bacteria</taxon>
        <taxon>Pseudomonadati</taxon>
        <taxon>Chlamydiota</taxon>
        <taxon>Chlamydiia</taxon>
        <taxon>Chlamydiales</taxon>
        <taxon>Chlamydiaceae</taxon>
        <taxon>Chlamydia/Chlamydophila group</taxon>
        <taxon>Chlamydia</taxon>
    </lineage>
</organism>
<dbReference type="RefSeq" id="WP_021828377.1">
    <property type="nucleotide sequence ID" value="NZ_CP015840.1"/>
</dbReference>
<dbReference type="Gene3D" id="3.10.105.10">
    <property type="entry name" value="Dipeptide-binding Protein, Domain 3"/>
    <property type="match status" value="1"/>
</dbReference>
<dbReference type="eggNOG" id="COG4166">
    <property type="taxonomic scope" value="Bacteria"/>
</dbReference>
<evidence type="ECO:0000259" key="1">
    <source>
        <dbReference type="Pfam" id="PF00496"/>
    </source>
</evidence>
<dbReference type="EMBL" id="CP015840">
    <property type="protein sequence ID" value="ANG66557.1"/>
    <property type="molecule type" value="Genomic_DNA"/>
</dbReference>
<dbReference type="GO" id="GO:0030288">
    <property type="term" value="C:outer membrane-bounded periplasmic space"/>
    <property type="evidence" value="ECO:0007669"/>
    <property type="project" value="UniProtKB-ARBA"/>
</dbReference>
<accession>A0A173E053</accession>
<dbReference type="InterPro" id="IPR039424">
    <property type="entry name" value="SBP_5"/>
</dbReference>
<dbReference type="CDD" id="cd08504">
    <property type="entry name" value="PBP2_OppA"/>
    <property type="match status" value="1"/>
</dbReference>
<dbReference type="KEGG" id="cgz:M787_004455"/>